<evidence type="ECO:0000313" key="2">
    <source>
        <dbReference type="Proteomes" id="UP000515160"/>
    </source>
</evidence>
<dbReference type="GeneID" id="117563395"/>
<dbReference type="RefSeq" id="XP_034097620.1">
    <property type="nucleotide sequence ID" value="XM_034241729.2"/>
</dbReference>
<protein>
    <submittedName>
        <fullName evidence="3">Uncharacterized protein LOC117563395</fullName>
    </submittedName>
</protein>
<keyword evidence="1" id="KW-0732">Signal</keyword>
<name>A0A6P8WIY1_DROAB</name>
<feature type="signal peptide" evidence="1">
    <location>
        <begin position="1"/>
        <end position="23"/>
    </location>
</feature>
<dbReference type="AlphaFoldDB" id="A0A6P8WIY1"/>
<dbReference type="Proteomes" id="UP000515160">
    <property type="component" value="Chromosome 2L"/>
</dbReference>
<reference evidence="3" key="1">
    <citation type="submission" date="2025-08" db="UniProtKB">
        <authorList>
            <consortium name="RefSeq"/>
        </authorList>
    </citation>
    <scope>IDENTIFICATION</scope>
    <source>
        <strain evidence="3">15112-1751.03</strain>
        <tissue evidence="3">Whole Adult</tissue>
    </source>
</reference>
<organism evidence="2 3">
    <name type="scientific">Drosophila albomicans</name>
    <name type="common">Fruit fly</name>
    <dbReference type="NCBI Taxonomy" id="7291"/>
    <lineage>
        <taxon>Eukaryota</taxon>
        <taxon>Metazoa</taxon>
        <taxon>Ecdysozoa</taxon>
        <taxon>Arthropoda</taxon>
        <taxon>Hexapoda</taxon>
        <taxon>Insecta</taxon>
        <taxon>Pterygota</taxon>
        <taxon>Neoptera</taxon>
        <taxon>Endopterygota</taxon>
        <taxon>Diptera</taxon>
        <taxon>Brachycera</taxon>
        <taxon>Muscomorpha</taxon>
        <taxon>Ephydroidea</taxon>
        <taxon>Drosophilidae</taxon>
        <taxon>Drosophila</taxon>
    </lineage>
</organism>
<keyword evidence="2" id="KW-1185">Reference proteome</keyword>
<dbReference type="OrthoDB" id="7844243at2759"/>
<accession>A0A6P8WIY1</accession>
<evidence type="ECO:0000313" key="3">
    <source>
        <dbReference type="RefSeq" id="XP_034097620.1"/>
    </source>
</evidence>
<evidence type="ECO:0000256" key="1">
    <source>
        <dbReference type="SAM" id="SignalP"/>
    </source>
</evidence>
<feature type="chain" id="PRO_5028366295" evidence="1">
    <location>
        <begin position="24"/>
        <end position="75"/>
    </location>
</feature>
<gene>
    <name evidence="3" type="primary">LOC117563395</name>
</gene>
<proteinExistence type="predicted"/>
<sequence length="75" mass="8933">MLFDCTCWLLLLLLLGQLSVCLGNRHLKPKHKHHVIIAHDGFHNIHHEPKYRHWKARQEQHAKHHNLISQTIINN</sequence>